<sequence>MSIDQKLVAFPDDHPLFHVIPVTLLIDFTDFIKGFIVLFLRPFNLAAFADFNMQADDLFSLEKKEPVRRRMEQTVAWMRMTVLVRRRAQRKERKLMTVRWIVSVRGARWLLISTAVTVT</sequence>
<proteinExistence type="predicted"/>
<gene>
    <name evidence="1" type="ORF">F2Q69_00025889</name>
</gene>
<comment type="caution">
    <text evidence="1">The sequence shown here is derived from an EMBL/GenBank/DDBJ whole genome shotgun (WGS) entry which is preliminary data.</text>
</comment>
<dbReference type="AlphaFoldDB" id="A0A8S9S8B2"/>
<reference evidence="1" key="1">
    <citation type="submission" date="2019-12" db="EMBL/GenBank/DDBJ databases">
        <title>Genome sequencing and annotation of Brassica cretica.</title>
        <authorList>
            <person name="Studholme D.J."/>
            <person name="Sarris P."/>
        </authorList>
    </citation>
    <scope>NUCLEOTIDE SEQUENCE</scope>
    <source>
        <strain evidence="1">PFS-109/04</strain>
        <tissue evidence="1">Leaf</tissue>
    </source>
</reference>
<protein>
    <submittedName>
        <fullName evidence="1">Uncharacterized protein</fullName>
    </submittedName>
</protein>
<organism evidence="1 2">
    <name type="scientific">Brassica cretica</name>
    <name type="common">Mustard</name>
    <dbReference type="NCBI Taxonomy" id="69181"/>
    <lineage>
        <taxon>Eukaryota</taxon>
        <taxon>Viridiplantae</taxon>
        <taxon>Streptophyta</taxon>
        <taxon>Embryophyta</taxon>
        <taxon>Tracheophyta</taxon>
        <taxon>Spermatophyta</taxon>
        <taxon>Magnoliopsida</taxon>
        <taxon>eudicotyledons</taxon>
        <taxon>Gunneridae</taxon>
        <taxon>Pentapetalae</taxon>
        <taxon>rosids</taxon>
        <taxon>malvids</taxon>
        <taxon>Brassicales</taxon>
        <taxon>Brassicaceae</taxon>
        <taxon>Brassiceae</taxon>
        <taxon>Brassica</taxon>
    </lineage>
</organism>
<dbReference type="EMBL" id="QGKX02000088">
    <property type="protein sequence ID" value="KAF3589023.1"/>
    <property type="molecule type" value="Genomic_DNA"/>
</dbReference>
<dbReference type="Proteomes" id="UP000712600">
    <property type="component" value="Unassembled WGS sequence"/>
</dbReference>
<name>A0A8S9S8B2_BRACR</name>
<evidence type="ECO:0000313" key="2">
    <source>
        <dbReference type="Proteomes" id="UP000712600"/>
    </source>
</evidence>
<evidence type="ECO:0000313" key="1">
    <source>
        <dbReference type="EMBL" id="KAF3589023.1"/>
    </source>
</evidence>
<accession>A0A8S9S8B2</accession>